<accession>A0A3B0R384</accession>
<evidence type="ECO:0000259" key="1">
    <source>
        <dbReference type="Pfam" id="PF21839"/>
    </source>
</evidence>
<dbReference type="InterPro" id="IPR054193">
    <property type="entry name" value="DUF6898"/>
</dbReference>
<evidence type="ECO:0000313" key="2">
    <source>
        <dbReference type="EMBL" id="VAV86932.1"/>
    </source>
</evidence>
<sequence>MKTGEGEYLVEFIQVGSYMKVSAIDPVSGREVSIVGPASASRGQLTRVAVNKLKYVLAKVKS</sequence>
<dbReference type="AlphaFoldDB" id="A0A3B0R384"/>
<reference evidence="2" key="1">
    <citation type="submission" date="2018-06" db="EMBL/GenBank/DDBJ databases">
        <authorList>
            <person name="Zhirakovskaya E."/>
        </authorList>
    </citation>
    <scope>NUCLEOTIDE SEQUENCE</scope>
</reference>
<proteinExistence type="predicted"/>
<gene>
    <name evidence="2" type="ORF">MNBD_ALPHA02-299</name>
</gene>
<dbReference type="Pfam" id="PF21839">
    <property type="entry name" value="DUF6898"/>
    <property type="match status" value="1"/>
</dbReference>
<organism evidence="2">
    <name type="scientific">hydrothermal vent metagenome</name>
    <dbReference type="NCBI Taxonomy" id="652676"/>
    <lineage>
        <taxon>unclassified sequences</taxon>
        <taxon>metagenomes</taxon>
        <taxon>ecological metagenomes</taxon>
    </lineage>
</organism>
<protein>
    <recommendedName>
        <fullName evidence="1">DUF6898 domain-containing protein</fullName>
    </recommendedName>
</protein>
<name>A0A3B0R384_9ZZZZ</name>
<feature type="domain" description="DUF6898" evidence="1">
    <location>
        <begin position="6"/>
        <end position="59"/>
    </location>
</feature>
<dbReference type="EMBL" id="UOED01000017">
    <property type="protein sequence ID" value="VAV86932.1"/>
    <property type="molecule type" value="Genomic_DNA"/>
</dbReference>